<gene>
    <name evidence="4" type="primary">ntpG_7</name>
    <name evidence="4" type="ORF">SDC9_93687</name>
</gene>
<reference evidence="4" key="1">
    <citation type="submission" date="2019-08" db="EMBL/GenBank/DDBJ databases">
        <authorList>
            <person name="Kucharzyk K."/>
            <person name="Murdoch R.W."/>
            <person name="Higgins S."/>
            <person name="Loffler F."/>
        </authorList>
    </citation>
    <scope>NUCLEOTIDE SEQUENCE</scope>
</reference>
<name>A0A645A1A5_9ZZZZ</name>
<comment type="caution">
    <text evidence="4">The sequence shown here is derived from an EMBL/GenBank/DDBJ whole genome shotgun (WGS) entry which is preliminary data.</text>
</comment>
<dbReference type="EMBL" id="VSSQ01011499">
    <property type="protein sequence ID" value="MPM46980.1"/>
    <property type="molecule type" value="Genomic_DNA"/>
</dbReference>
<dbReference type="GO" id="GO:0046961">
    <property type="term" value="F:proton-transporting ATPase activity, rotational mechanism"/>
    <property type="evidence" value="ECO:0007669"/>
    <property type="project" value="InterPro"/>
</dbReference>
<dbReference type="SUPFAM" id="SSF159468">
    <property type="entry name" value="AtpF-like"/>
    <property type="match status" value="1"/>
</dbReference>
<proteinExistence type="inferred from homology"/>
<evidence type="ECO:0000256" key="2">
    <source>
        <dbReference type="ARBA" id="ARBA00022448"/>
    </source>
</evidence>
<dbReference type="AlphaFoldDB" id="A0A645A1A5"/>
<dbReference type="InterPro" id="IPR008218">
    <property type="entry name" value="ATPase_V1-cplx_f_g_su"/>
</dbReference>
<keyword evidence="2" id="KW-0813">Transport</keyword>
<evidence type="ECO:0000256" key="1">
    <source>
        <dbReference type="ARBA" id="ARBA00010148"/>
    </source>
</evidence>
<protein>
    <submittedName>
        <fullName evidence="4">V-type sodium ATPase subunit G</fullName>
    </submittedName>
</protein>
<keyword evidence="3" id="KW-0406">Ion transport</keyword>
<dbReference type="Pfam" id="PF01990">
    <property type="entry name" value="ATP-synt_F"/>
    <property type="match status" value="1"/>
</dbReference>
<comment type="similarity">
    <text evidence="1">Belongs to the V-ATPase F subunit family.</text>
</comment>
<sequence length="118" mass="13004">MNKDIKKIAVIGDKESVLGFRAVGFDVRFCETTENAAAELDKMFISNEYAIIYITDILLAGLENDADKYSEKTIPALIPIPSKLGTNGYGVRMIKKSVERAVGADILFKDENNDSRGL</sequence>
<dbReference type="Gene3D" id="3.40.50.10580">
    <property type="entry name" value="ATPase, V1 complex, subunit F"/>
    <property type="match status" value="1"/>
</dbReference>
<evidence type="ECO:0000313" key="4">
    <source>
        <dbReference type="EMBL" id="MPM46980.1"/>
    </source>
</evidence>
<evidence type="ECO:0000256" key="3">
    <source>
        <dbReference type="ARBA" id="ARBA00023065"/>
    </source>
</evidence>
<organism evidence="4">
    <name type="scientific">bioreactor metagenome</name>
    <dbReference type="NCBI Taxonomy" id="1076179"/>
    <lineage>
        <taxon>unclassified sequences</taxon>
        <taxon>metagenomes</taxon>
        <taxon>ecological metagenomes</taxon>
    </lineage>
</organism>
<dbReference type="InterPro" id="IPR036906">
    <property type="entry name" value="ATPase_V1_fsu_sf"/>
</dbReference>
<accession>A0A645A1A5</accession>